<dbReference type="AlphaFoldDB" id="L8H8Q7"/>
<dbReference type="RefSeq" id="XP_004344841.1">
    <property type="nucleotide sequence ID" value="XM_004344791.1"/>
</dbReference>
<dbReference type="KEGG" id="acan:ACA1_282740"/>
<reference evidence="1 2" key="1">
    <citation type="journal article" date="2013" name="Genome Biol.">
        <title>Genome of Acanthamoeba castellanii highlights extensive lateral gene transfer and early evolution of tyrosine kinase signaling.</title>
        <authorList>
            <person name="Clarke M."/>
            <person name="Lohan A.J."/>
            <person name="Liu B."/>
            <person name="Lagkouvardos I."/>
            <person name="Roy S."/>
            <person name="Zafar N."/>
            <person name="Bertelli C."/>
            <person name="Schilde C."/>
            <person name="Kianianmomeni A."/>
            <person name="Burglin T.R."/>
            <person name="Frech C."/>
            <person name="Turcotte B."/>
            <person name="Kopec K.O."/>
            <person name="Synnott J.M."/>
            <person name="Choo C."/>
            <person name="Paponov I."/>
            <person name="Finkler A."/>
            <person name="Soon Heng Tan C."/>
            <person name="Hutchins A.P."/>
            <person name="Weinmeier T."/>
            <person name="Rattei T."/>
            <person name="Chu J.S."/>
            <person name="Gimenez G."/>
            <person name="Irimia M."/>
            <person name="Rigden D.J."/>
            <person name="Fitzpatrick D.A."/>
            <person name="Lorenzo-Morales J."/>
            <person name="Bateman A."/>
            <person name="Chiu C.H."/>
            <person name="Tang P."/>
            <person name="Hegemann P."/>
            <person name="Fromm H."/>
            <person name="Raoult D."/>
            <person name="Greub G."/>
            <person name="Miranda-Saavedra D."/>
            <person name="Chen N."/>
            <person name="Nash P."/>
            <person name="Ginger M.L."/>
            <person name="Horn M."/>
            <person name="Schaap P."/>
            <person name="Caler L."/>
            <person name="Loftus B."/>
        </authorList>
    </citation>
    <scope>NUCLEOTIDE SEQUENCE [LARGE SCALE GENOMIC DNA]</scope>
    <source>
        <strain evidence="1 2">Neff</strain>
    </source>
</reference>
<dbReference type="PANTHER" id="PTHR31902">
    <property type="entry name" value="ACTIN PATCHES DISTAL PROTEIN 1"/>
    <property type="match status" value="1"/>
</dbReference>
<dbReference type="InterPro" id="IPR009737">
    <property type="entry name" value="Aim32/Apd1-like"/>
</dbReference>
<dbReference type="VEuPathDB" id="AmoebaDB:ACA1_282740"/>
<dbReference type="Proteomes" id="UP000011083">
    <property type="component" value="Unassembled WGS sequence"/>
</dbReference>
<name>L8H8Q7_ACACF</name>
<dbReference type="Gene3D" id="3.40.30.10">
    <property type="entry name" value="Glutaredoxin"/>
    <property type="match status" value="2"/>
</dbReference>
<dbReference type="CDD" id="cd03062">
    <property type="entry name" value="TRX_Fd_Sucrase"/>
    <property type="match status" value="1"/>
</dbReference>
<dbReference type="InterPro" id="IPR036249">
    <property type="entry name" value="Thioredoxin-like_sf"/>
</dbReference>
<dbReference type="SUPFAM" id="SSF52833">
    <property type="entry name" value="Thioredoxin-like"/>
    <property type="match status" value="1"/>
</dbReference>
<organism evidence="1 2">
    <name type="scientific">Acanthamoeba castellanii (strain ATCC 30010 / Neff)</name>
    <dbReference type="NCBI Taxonomy" id="1257118"/>
    <lineage>
        <taxon>Eukaryota</taxon>
        <taxon>Amoebozoa</taxon>
        <taxon>Discosea</taxon>
        <taxon>Longamoebia</taxon>
        <taxon>Centramoebida</taxon>
        <taxon>Acanthamoebidae</taxon>
        <taxon>Acanthamoeba</taxon>
    </lineage>
</organism>
<dbReference type="EMBL" id="KB007908">
    <property type="protein sequence ID" value="ELR21098.1"/>
    <property type="molecule type" value="Genomic_DNA"/>
</dbReference>
<protein>
    <submittedName>
        <fullName evidence="1">Ferredoxin, putative</fullName>
    </submittedName>
</protein>
<evidence type="ECO:0000313" key="2">
    <source>
        <dbReference type="Proteomes" id="UP000011083"/>
    </source>
</evidence>
<keyword evidence="2" id="KW-1185">Reference proteome</keyword>
<dbReference type="Pfam" id="PF06999">
    <property type="entry name" value="Suc_Fer-like"/>
    <property type="match status" value="1"/>
</dbReference>
<evidence type="ECO:0000313" key="1">
    <source>
        <dbReference type="EMBL" id="ELR21098.1"/>
    </source>
</evidence>
<dbReference type="OrthoDB" id="10253744at2759"/>
<gene>
    <name evidence="1" type="ORF">ACA1_282740</name>
</gene>
<sequence>MDDKTKIVQLTALAATSSSAAAETCECGLTVAQGGCAPASSSSASLYNSQLLGTVKKYEKHFIICSGTEPDEWGAKIDKDEGSFAQLAKQAITARKAELTFKFKLTNSDERSKGSEGTDLIVFPERIRYLGVTAETMPFIVEDHLVNGHVSERVKHEPFESELVLVCCHNNRDTRCGAEGPIIVSAFDRLLAARGLGEDKVMVRSSSHLGGHKYAGVVVVYPRGDWFGFITEQQVEKLLDNYIEHGSMVPEHWRGRMGIDKQEAKDLADSVTLAVETSS</sequence>
<dbReference type="OMA" id="PNAWPAK"/>
<dbReference type="PANTHER" id="PTHR31902:SF14">
    <property type="entry name" value="ACTIN PATCHES DISTAL PROTEIN 1"/>
    <property type="match status" value="1"/>
</dbReference>
<dbReference type="STRING" id="1257118.L8H8Q7"/>
<proteinExistence type="predicted"/>
<dbReference type="GeneID" id="14921975"/>
<accession>L8H8Q7</accession>